<dbReference type="SUPFAM" id="SSF53756">
    <property type="entry name" value="UDP-Glycosyltransferase/glycogen phosphorylase"/>
    <property type="match status" value="1"/>
</dbReference>
<dbReference type="PANTHER" id="PTHR12526">
    <property type="entry name" value="GLYCOSYLTRANSFERASE"/>
    <property type="match status" value="1"/>
</dbReference>
<dbReference type="CDD" id="cd03822">
    <property type="entry name" value="GT4_mannosyltransferase-like"/>
    <property type="match status" value="1"/>
</dbReference>
<evidence type="ECO:0000259" key="1">
    <source>
        <dbReference type="Pfam" id="PF13439"/>
    </source>
</evidence>
<feature type="domain" description="Glycosyltransferase subfamily 4-like N-terminal" evidence="1">
    <location>
        <begin position="127"/>
        <end position="194"/>
    </location>
</feature>
<sequence length="415" mass="45619">MHVRGTSVSPALRQRRLHKGTTLISQAPRLLFLGSYPPRECGIATFTKDVVDSFDAAYATHSKVIAIDEPGGEDRSYPSQVVARLVQQDRESYDEIADFINADACDALNIQHEYGLFGGDDGEWVVALINAVRKPVITSLHTVLPDPSPQHLRTARALCASSTRVVVLSETGRDLLINRYGVDAAKIRVVPHGVPDVPFRETDAEKRRLGLDGRMTISTFGLINRGKGLEFAIEAMAAVVASHPEAMYLVLGQTHPVIRRREGESYRRELEAEIAASGLADNVRLVDKYLDFDELLCYLGATDIYLTPYLNPTQIVSGTLAYAIGCGKAVVSTPYLYAQELLAHGRGFLVPFRDASAIATTLVALLDDPALRESTERRAYRYGRQMTWPTVARAYGDLFTELLPATRRTALATSA</sequence>
<dbReference type="EMBL" id="AP025523">
    <property type="protein sequence ID" value="BDE05932.1"/>
    <property type="molecule type" value="Genomic_DNA"/>
</dbReference>
<dbReference type="AlphaFoldDB" id="A0AAN1XX75"/>
<dbReference type="KEGG" id="vab:WPS_12080"/>
<dbReference type="Pfam" id="PF13439">
    <property type="entry name" value="Glyco_transf_4"/>
    <property type="match status" value="1"/>
</dbReference>
<evidence type="ECO:0000313" key="3">
    <source>
        <dbReference type="Proteomes" id="UP001317532"/>
    </source>
</evidence>
<reference evidence="2 3" key="1">
    <citation type="journal article" date="2022" name="ISME Commun">
        <title>Vulcanimicrobium alpinus gen. nov. sp. nov., the first cultivated representative of the candidate phylum 'Eremiobacterota', is a metabolically versatile aerobic anoxygenic phototroph.</title>
        <authorList>
            <person name="Yabe S."/>
            <person name="Muto K."/>
            <person name="Abe K."/>
            <person name="Yokota A."/>
            <person name="Staudigel H."/>
            <person name="Tebo B.M."/>
        </authorList>
    </citation>
    <scope>NUCLEOTIDE SEQUENCE [LARGE SCALE GENOMIC DNA]</scope>
    <source>
        <strain evidence="2 3">WC8-2</strain>
    </source>
</reference>
<dbReference type="InterPro" id="IPR028098">
    <property type="entry name" value="Glyco_trans_4-like_N"/>
</dbReference>
<keyword evidence="3" id="KW-1185">Reference proteome</keyword>
<evidence type="ECO:0000313" key="2">
    <source>
        <dbReference type="EMBL" id="BDE05932.1"/>
    </source>
</evidence>
<name>A0AAN1XX75_UNVUL</name>
<proteinExistence type="predicted"/>
<gene>
    <name evidence="2" type="ORF">WPS_12080</name>
</gene>
<dbReference type="PANTHER" id="PTHR12526:SF572">
    <property type="entry name" value="BLL5144 PROTEIN"/>
    <property type="match status" value="1"/>
</dbReference>
<dbReference type="Gene3D" id="3.40.50.2000">
    <property type="entry name" value="Glycogen Phosphorylase B"/>
    <property type="match status" value="2"/>
</dbReference>
<protein>
    <recommendedName>
        <fullName evidence="1">Glycosyltransferase subfamily 4-like N-terminal domain-containing protein</fullName>
    </recommendedName>
</protein>
<organism evidence="2 3">
    <name type="scientific">Vulcanimicrobium alpinum</name>
    <dbReference type="NCBI Taxonomy" id="3016050"/>
    <lineage>
        <taxon>Bacteria</taxon>
        <taxon>Bacillati</taxon>
        <taxon>Vulcanimicrobiota</taxon>
        <taxon>Vulcanimicrobiia</taxon>
        <taxon>Vulcanimicrobiales</taxon>
        <taxon>Vulcanimicrobiaceae</taxon>
        <taxon>Vulcanimicrobium</taxon>
    </lineage>
</organism>
<accession>A0AAN1XX75</accession>
<dbReference type="Pfam" id="PF13692">
    <property type="entry name" value="Glyco_trans_1_4"/>
    <property type="match status" value="1"/>
</dbReference>
<dbReference type="Proteomes" id="UP001317532">
    <property type="component" value="Chromosome"/>
</dbReference>